<organism evidence="1 2">
    <name type="scientific">Trema orientale</name>
    <name type="common">Charcoal tree</name>
    <name type="synonym">Celtis orientalis</name>
    <dbReference type="NCBI Taxonomy" id="63057"/>
    <lineage>
        <taxon>Eukaryota</taxon>
        <taxon>Viridiplantae</taxon>
        <taxon>Streptophyta</taxon>
        <taxon>Embryophyta</taxon>
        <taxon>Tracheophyta</taxon>
        <taxon>Spermatophyta</taxon>
        <taxon>Magnoliopsida</taxon>
        <taxon>eudicotyledons</taxon>
        <taxon>Gunneridae</taxon>
        <taxon>Pentapetalae</taxon>
        <taxon>rosids</taxon>
        <taxon>fabids</taxon>
        <taxon>Rosales</taxon>
        <taxon>Cannabaceae</taxon>
        <taxon>Trema</taxon>
    </lineage>
</organism>
<dbReference type="InParanoid" id="A0A2P5FL01"/>
<sequence length="99" mass="11032">MELYLKVMARSSVLLVFLFALIISYMPSYDARKVMSPEKKDFLLLQDSSAHQAMLPKDQYSSGIEEGQAVAENEKFSTIITFGKSNRVLRSVPSPGIGN</sequence>
<comment type="caution">
    <text evidence="1">The sequence shown here is derived from an EMBL/GenBank/DDBJ whole genome shotgun (WGS) entry which is preliminary data.</text>
</comment>
<accession>A0A2P5FL01</accession>
<dbReference type="Proteomes" id="UP000237000">
    <property type="component" value="Unassembled WGS sequence"/>
</dbReference>
<evidence type="ECO:0000313" key="2">
    <source>
        <dbReference type="Proteomes" id="UP000237000"/>
    </source>
</evidence>
<reference evidence="2" key="1">
    <citation type="submission" date="2016-06" db="EMBL/GenBank/DDBJ databases">
        <title>Parallel loss of symbiosis genes in relatives of nitrogen-fixing non-legume Parasponia.</title>
        <authorList>
            <person name="Van Velzen R."/>
            <person name="Holmer R."/>
            <person name="Bu F."/>
            <person name="Rutten L."/>
            <person name="Van Zeijl A."/>
            <person name="Liu W."/>
            <person name="Santuari L."/>
            <person name="Cao Q."/>
            <person name="Sharma T."/>
            <person name="Shen D."/>
            <person name="Roswanjaya Y."/>
            <person name="Wardhani T."/>
            <person name="Kalhor M.S."/>
            <person name="Jansen J."/>
            <person name="Van den Hoogen J."/>
            <person name="Gungor B."/>
            <person name="Hartog M."/>
            <person name="Hontelez J."/>
            <person name="Verver J."/>
            <person name="Yang W.-C."/>
            <person name="Schijlen E."/>
            <person name="Repin R."/>
            <person name="Schilthuizen M."/>
            <person name="Schranz E."/>
            <person name="Heidstra R."/>
            <person name="Miyata K."/>
            <person name="Fedorova E."/>
            <person name="Kohlen W."/>
            <person name="Bisseling T."/>
            <person name="Smit S."/>
            <person name="Geurts R."/>
        </authorList>
    </citation>
    <scope>NUCLEOTIDE SEQUENCE [LARGE SCALE GENOMIC DNA]</scope>
    <source>
        <strain evidence="2">cv. RG33-2</strain>
    </source>
</reference>
<gene>
    <name evidence="1" type="ORF">TorRG33x02_057120</name>
</gene>
<dbReference type="OrthoDB" id="1915362at2759"/>
<name>A0A2P5FL01_TREOI</name>
<keyword evidence="2" id="KW-1185">Reference proteome</keyword>
<protein>
    <submittedName>
        <fullName evidence="1">B-cell lymphoma 6 protein</fullName>
    </submittedName>
</protein>
<evidence type="ECO:0000313" key="1">
    <source>
        <dbReference type="EMBL" id="PON98478.1"/>
    </source>
</evidence>
<proteinExistence type="predicted"/>
<dbReference type="EMBL" id="JXTC01000024">
    <property type="protein sequence ID" value="PON98478.1"/>
    <property type="molecule type" value="Genomic_DNA"/>
</dbReference>
<dbReference type="AlphaFoldDB" id="A0A2P5FL01"/>